<comment type="pathway">
    <text evidence="4 14">Carbohydrate metabolism; hexose metabolism.</text>
</comment>
<dbReference type="EMBL" id="JAOTIF010000001">
    <property type="protein sequence ID" value="MCU7547920.1"/>
    <property type="molecule type" value="Genomic_DNA"/>
</dbReference>
<evidence type="ECO:0000256" key="15">
    <source>
        <dbReference type="PIRSR" id="PIRSR005096-1"/>
    </source>
</evidence>
<dbReference type="InterPro" id="IPR008183">
    <property type="entry name" value="Aldose_1/G6P_1-epimerase"/>
</dbReference>
<gene>
    <name evidence="18" type="ORF">OCK74_02285</name>
</gene>
<reference evidence="18" key="2">
    <citation type="submission" date="2023-04" db="EMBL/GenBank/DDBJ databases">
        <title>Paracnuella aquatica gen. nov., sp. nov., a member of the family Chitinophagaceae isolated from a hot spring.</title>
        <authorList>
            <person name="Wang C."/>
        </authorList>
    </citation>
    <scope>NUCLEOTIDE SEQUENCE</scope>
    <source>
        <strain evidence="18">LB-8</strain>
    </source>
</reference>
<dbReference type="GO" id="GO:0030246">
    <property type="term" value="F:carbohydrate binding"/>
    <property type="evidence" value="ECO:0007669"/>
    <property type="project" value="InterPro"/>
</dbReference>
<dbReference type="CDD" id="cd09019">
    <property type="entry name" value="galactose_mutarotase_like"/>
    <property type="match status" value="1"/>
</dbReference>
<dbReference type="InterPro" id="IPR014718">
    <property type="entry name" value="GH-type_carb-bd"/>
</dbReference>
<keyword evidence="19" id="KW-1185">Reference proteome</keyword>
<comment type="subunit">
    <text evidence="6">Monomer.</text>
</comment>
<evidence type="ECO:0000256" key="16">
    <source>
        <dbReference type="PIRSR" id="PIRSR005096-2"/>
    </source>
</evidence>
<evidence type="ECO:0000256" key="5">
    <source>
        <dbReference type="ARBA" id="ARBA00006206"/>
    </source>
</evidence>
<keyword evidence="12 14" id="KW-0413">Isomerase</keyword>
<evidence type="ECO:0000256" key="9">
    <source>
        <dbReference type="ARBA" id="ARBA00022490"/>
    </source>
</evidence>
<keyword evidence="11" id="KW-0106">Calcium</keyword>
<feature type="active site" description="Proton acceptor" evidence="15">
    <location>
        <position position="322"/>
    </location>
</feature>
<protein>
    <recommendedName>
        <fullName evidence="8 14">Aldose 1-epimerase</fullName>
        <ecNumber evidence="7 14">5.1.3.3</ecNumber>
    </recommendedName>
</protein>
<dbReference type="AlphaFoldDB" id="A0A9X2XSJ2"/>
<evidence type="ECO:0000256" key="13">
    <source>
        <dbReference type="ARBA" id="ARBA00023277"/>
    </source>
</evidence>
<evidence type="ECO:0000256" key="4">
    <source>
        <dbReference type="ARBA" id="ARBA00005028"/>
    </source>
</evidence>
<dbReference type="GO" id="GO:0004034">
    <property type="term" value="F:aldose 1-epimerase activity"/>
    <property type="evidence" value="ECO:0007669"/>
    <property type="project" value="UniProtKB-EC"/>
</dbReference>
<evidence type="ECO:0000256" key="14">
    <source>
        <dbReference type="PIRNR" id="PIRNR005096"/>
    </source>
</evidence>
<reference evidence="18" key="1">
    <citation type="submission" date="2022-09" db="EMBL/GenBank/DDBJ databases">
        <authorList>
            <person name="Yuan C."/>
            <person name="Ke Z."/>
        </authorList>
    </citation>
    <scope>NUCLEOTIDE SEQUENCE</scope>
    <source>
        <strain evidence="18">LB-8</strain>
    </source>
</reference>
<comment type="catalytic activity">
    <reaction evidence="1 14">
        <text>alpha-D-glucose = beta-D-glucose</text>
        <dbReference type="Rhea" id="RHEA:10264"/>
        <dbReference type="ChEBI" id="CHEBI:15903"/>
        <dbReference type="ChEBI" id="CHEBI:17925"/>
        <dbReference type="EC" id="5.1.3.3"/>
    </reaction>
</comment>
<comment type="similarity">
    <text evidence="5 14">Belongs to the aldose epimerase family.</text>
</comment>
<dbReference type="GO" id="GO:0005737">
    <property type="term" value="C:cytoplasm"/>
    <property type="evidence" value="ECO:0007669"/>
    <property type="project" value="UniProtKB-SubCell"/>
</dbReference>
<comment type="subcellular location">
    <subcellularLocation>
        <location evidence="3">Cytoplasm</location>
    </subcellularLocation>
</comment>
<feature type="active site" description="Proton donor" evidence="15">
    <location>
        <position position="185"/>
    </location>
</feature>
<comment type="cofactor">
    <cofactor evidence="2">
        <name>Ca(2+)</name>
        <dbReference type="ChEBI" id="CHEBI:29108"/>
    </cofactor>
</comment>
<feature type="binding site" evidence="16">
    <location>
        <position position="257"/>
    </location>
    <ligand>
        <name>beta-D-galactose</name>
        <dbReference type="ChEBI" id="CHEBI:27667"/>
    </ligand>
</feature>
<dbReference type="PANTHER" id="PTHR10091">
    <property type="entry name" value="ALDOSE-1-EPIMERASE"/>
    <property type="match status" value="1"/>
</dbReference>
<evidence type="ECO:0000256" key="11">
    <source>
        <dbReference type="ARBA" id="ARBA00022837"/>
    </source>
</evidence>
<dbReference type="InterPro" id="IPR015443">
    <property type="entry name" value="Aldose_1-epimerase"/>
</dbReference>
<dbReference type="RefSeq" id="WP_279295364.1">
    <property type="nucleotide sequence ID" value="NZ_JAOTIF010000001.1"/>
</dbReference>
<keyword evidence="13 14" id="KW-0119">Carbohydrate metabolism</keyword>
<keyword evidence="9" id="KW-0963">Cytoplasm</keyword>
<evidence type="ECO:0000256" key="6">
    <source>
        <dbReference type="ARBA" id="ARBA00011245"/>
    </source>
</evidence>
<dbReference type="PIRSF" id="PIRSF005096">
    <property type="entry name" value="GALM"/>
    <property type="match status" value="1"/>
</dbReference>
<evidence type="ECO:0000256" key="8">
    <source>
        <dbReference type="ARBA" id="ARBA00014165"/>
    </source>
</evidence>
<dbReference type="InterPro" id="IPR011013">
    <property type="entry name" value="Gal_mutarotase_sf_dom"/>
</dbReference>
<comment type="caution">
    <text evidence="18">The sequence shown here is derived from an EMBL/GenBank/DDBJ whole genome shotgun (WGS) entry which is preliminary data.</text>
</comment>
<name>A0A9X2XSJ2_9BACT</name>
<evidence type="ECO:0000313" key="18">
    <source>
        <dbReference type="EMBL" id="MCU7547920.1"/>
    </source>
</evidence>
<organism evidence="18 19">
    <name type="scientific">Paraflavisolibacter caeni</name>
    <dbReference type="NCBI Taxonomy" id="2982496"/>
    <lineage>
        <taxon>Bacteria</taxon>
        <taxon>Pseudomonadati</taxon>
        <taxon>Bacteroidota</taxon>
        <taxon>Chitinophagia</taxon>
        <taxon>Chitinophagales</taxon>
        <taxon>Chitinophagaceae</taxon>
        <taxon>Paraflavisolibacter</taxon>
    </lineage>
</organism>
<evidence type="ECO:0000256" key="7">
    <source>
        <dbReference type="ARBA" id="ARBA00013185"/>
    </source>
</evidence>
<evidence type="ECO:0000256" key="12">
    <source>
        <dbReference type="ARBA" id="ARBA00023235"/>
    </source>
</evidence>
<dbReference type="EC" id="5.1.3.3" evidence="7 14"/>
<sequence length="357" mass="39478">MNMNNMEQILPPATAFNHSIDGKRIQLFHLKKGDIEAAVTNYGAKLVSLAAPDKEGNRLDVNIGFSDLDQYFNVKDAYYGATVGRYANRIAFGKFSLNGKEYTLATNNGPNHLHGGIKGFDDVVWDAEQKDEATVVFNYLSKDGEEGYPGNLQIKVTYHLTDQNELQLHFEAETDQTTIINLTNHAYFNLNGQGSGTILNHLLQINADHYTPIDETSIPFGTIESVEGTPFDFRQPTVIGARINNEHEQLKNGSGYDHNFALNQENGGLTFAAAAIGDKSGIKLEVFTTEPGIQLYTGNFMPGKNKFPNGATDDKRTAFCLETQHFPDSPNKPNFPTTTLNPGEKFDSQTIFRLTVA</sequence>
<dbReference type="NCBIfam" id="NF008277">
    <property type="entry name" value="PRK11055.1"/>
    <property type="match status" value="1"/>
</dbReference>
<dbReference type="Pfam" id="PF01263">
    <property type="entry name" value="Aldose_epim"/>
    <property type="match status" value="1"/>
</dbReference>
<dbReference type="GO" id="GO:0033499">
    <property type="term" value="P:galactose catabolic process via UDP-galactose, Leloir pathway"/>
    <property type="evidence" value="ECO:0007669"/>
    <property type="project" value="TreeGrafter"/>
</dbReference>
<dbReference type="GO" id="GO:0006006">
    <property type="term" value="P:glucose metabolic process"/>
    <property type="evidence" value="ECO:0007669"/>
    <property type="project" value="TreeGrafter"/>
</dbReference>
<dbReference type="Gene3D" id="2.70.98.10">
    <property type="match status" value="1"/>
</dbReference>
<dbReference type="PANTHER" id="PTHR10091:SF0">
    <property type="entry name" value="GALACTOSE MUTAROTASE"/>
    <property type="match status" value="1"/>
</dbReference>
<feature type="binding site" evidence="17">
    <location>
        <begin position="88"/>
        <end position="89"/>
    </location>
    <ligand>
        <name>beta-D-galactose</name>
        <dbReference type="ChEBI" id="CHEBI:27667"/>
    </ligand>
</feature>
<evidence type="ECO:0000256" key="1">
    <source>
        <dbReference type="ARBA" id="ARBA00001614"/>
    </source>
</evidence>
<feature type="binding site" evidence="17">
    <location>
        <begin position="185"/>
        <end position="187"/>
    </location>
    <ligand>
        <name>beta-D-galactose</name>
        <dbReference type="ChEBI" id="CHEBI:27667"/>
    </ligand>
</feature>
<evidence type="ECO:0000256" key="10">
    <source>
        <dbReference type="ARBA" id="ARBA00022553"/>
    </source>
</evidence>
<dbReference type="Proteomes" id="UP001155483">
    <property type="component" value="Unassembled WGS sequence"/>
</dbReference>
<evidence type="ECO:0000313" key="19">
    <source>
        <dbReference type="Proteomes" id="UP001155483"/>
    </source>
</evidence>
<evidence type="ECO:0000256" key="2">
    <source>
        <dbReference type="ARBA" id="ARBA00001913"/>
    </source>
</evidence>
<proteinExistence type="inferred from homology"/>
<dbReference type="SUPFAM" id="SSF74650">
    <property type="entry name" value="Galactose mutarotase-like"/>
    <property type="match status" value="1"/>
</dbReference>
<dbReference type="InterPro" id="IPR018052">
    <property type="entry name" value="Ald1_epimerase_CS"/>
</dbReference>
<dbReference type="PROSITE" id="PS00545">
    <property type="entry name" value="ALDOSE_1_EPIMERASE"/>
    <property type="match status" value="1"/>
</dbReference>
<evidence type="ECO:0000256" key="17">
    <source>
        <dbReference type="PIRSR" id="PIRSR005096-3"/>
    </source>
</evidence>
<dbReference type="FunFam" id="2.70.98.10:FF:000003">
    <property type="entry name" value="Aldose 1-epimerase"/>
    <property type="match status" value="1"/>
</dbReference>
<accession>A0A9X2XSJ2</accession>
<keyword evidence="10" id="KW-0597">Phosphoprotein</keyword>
<dbReference type="InterPro" id="IPR047215">
    <property type="entry name" value="Galactose_mutarotase-like"/>
</dbReference>
<evidence type="ECO:0000256" key="3">
    <source>
        <dbReference type="ARBA" id="ARBA00004496"/>
    </source>
</evidence>